<reference evidence="3 4" key="1">
    <citation type="submission" date="2021-06" db="EMBL/GenBank/DDBJ databases">
        <title>Caerostris darwini draft genome.</title>
        <authorList>
            <person name="Kono N."/>
            <person name="Arakawa K."/>
        </authorList>
    </citation>
    <scope>NUCLEOTIDE SEQUENCE [LARGE SCALE GENOMIC DNA]</scope>
</reference>
<dbReference type="AlphaFoldDB" id="A0AAV4TWV4"/>
<dbReference type="Proteomes" id="UP001054837">
    <property type="component" value="Unassembled WGS sequence"/>
</dbReference>
<dbReference type="InterPro" id="IPR051225">
    <property type="entry name" value="NAD(P)_epim/dehydratase"/>
</dbReference>
<feature type="domain" description="NAD-dependent epimerase/dehydratase" evidence="2">
    <location>
        <begin position="94"/>
        <end position="198"/>
    </location>
</feature>
<dbReference type="GO" id="GO:0008743">
    <property type="term" value="F:L-threonine 3-dehydrogenase activity"/>
    <property type="evidence" value="ECO:0007669"/>
    <property type="project" value="TreeGrafter"/>
</dbReference>
<evidence type="ECO:0000256" key="1">
    <source>
        <dbReference type="ARBA" id="ARBA00007637"/>
    </source>
</evidence>
<dbReference type="InterPro" id="IPR001509">
    <property type="entry name" value="Epimerase_deHydtase"/>
</dbReference>
<accession>A0AAV4TWV4</accession>
<comment type="similarity">
    <text evidence="1">Belongs to the NAD(P)-dependent epimerase/dehydratase family.</text>
</comment>
<dbReference type="EMBL" id="BPLQ01010241">
    <property type="protein sequence ID" value="GIY49502.1"/>
    <property type="molecule type" value="Genomic_DNA"/>
</dbReference>
<gene>
    <name evidence="3" type="primary">TDH</name>
    <name evidence="3" type="ORF">CDAR_110751</name>
</gene>
<protein>
    <submittedName>
        <fullName evidence="3">L-threonine 3-dehydrogenase, mitochondrial</fullName>
    </submittedName>
</protein>
<dbReference type="Pfam" id="PF01370">
    <property type="entry name" value="Epimerase"/>
    <property type="match status" value="1"/>
</dbReference>
<evidence type="ECO:0000313" key="3">
    <source>
        <dbReference type="EMBL" id="GIY49502.1"/>
    </source>
</evidence>
<sequence>MVKSEVISVVVIVGAPPWFADFLSCDQQCWSIAPYKSFWKTSYRSRNYADQRRRTAQCDGIGEAVQTENLRAQHYRSVWTRLSRNPTPDLCVQRPRTIYGVSKVHAELLGEYYHFKYGLDFRSLRFPGVISADTAPGGGTTDYAVRIFHEALRTGRFECYLDRDTKLPMMYIEDCLRSLIELMEAPNESLKLRTYNVAAISFTPEELVKVAEVRAKSTS</sequence>
<evidence type="ECO:0000259" key="2">
    <source>
        <dbReference type="Pfam" id="PF01370"/>
    </source>
</evidence>
<dbReference type="PANTHER" id="PTHR42687:SF1">
    <property type="entry name" value="L-THREONINE 3-DEHYDROGENASE, MITOCHONDRIAL"/>
    <property type="match status" value="1"/>
</dbReference>
<name>A0AAV4TWV4_9ARAC</name>
<dbReference type="GO" id="GO:0006567">
    <property type="term" value="P:L-threonine catabolic process"/>
    <property type="evidence" value="ECO:0007669"/>
    <property type="project" value="TreeGrafter"/>
</dbReference>
<dbReference type="SUPFAM" id="SSF51735">
    <property type="entry name" value="NAD(P)-binding Rossmann-fold domains"/>
    <property type="match status" value="1"/>
</dbReference>
<dbReference type="Gene3D" id="3.40.50.720">
    <property type="entry name" value="NAD(P)-binding Rossmann-like Domain"/>
    <property type="match status" value="1"/>
</dbReference>
<keyword evidence="4" id="KW-1185">Reference proteome</keyword>
<organism evidence="3 4">
    <name type="scientific">Caerostris darwini</name>
    <dbReference type="NCBI Taxonomy" id="1538125"/>
    <lineage>
        <taxon>Eukaryota</taxon>
        <taxon>Metazoa</taxon>
        <taxon>Ecdysozoa</taxon>
        <taxon>Arthropoda</taxon>
        <taxon>Chelicerata</taxon>
        <taxon>Arachnida</taxon>
        <taxon>Araneae</taxon>
        <taxon>Araneomorphae</taxon>
        <taxon>Entelegynae</taxon>
        <taxon>Araneoidea</taxon>
        <taxon>Araneidae</taxon>
        <taxon>Caerostris</taxon>
    </lineage>
</organism>
<dbReference type="InterPro" id="IPR036291">
    <property type="entry name" value="NAD(P)-bd_dom_sf"/>
</dbReference>
<dbReference type="PANTHER" id="PTHR42687">
    <property type="entry name" value="L-THREONINE 3-DEHYDROGENASE"/>
    <property type="match status" value="1"/>
</dbReference>
<comment type="caution">
    <text evidence="3">The sequence shown here is derived from an EMBL/GenBank/DDBJ whole genome shotgun (WGS) entry which is preliminary data.</text>
</comment>
<evidence type="ECO:0000313" key="4">
    <source>
        <dbReference type="Proteomes" id="UP001054837"/>
    </source>
</evidence>
<proteinExistence type="inferred from homology"/>